<protein>
    <recommendedName>
        <fullName evidence="1">PIN domain-containing protein</fullName>
    </recommendedName>
</protein>
<proteinExistence type="predicted"/>
<dbReference type="SUPFAM" id="SSF88723">
    <property type="entry name" value="PIN domain-like"/>
    <property type="match status" value="1"/>
</dbReference>
<feature type="domain" description="PIN" evidence="1">
    <location>
        <begin position="4"/>
        <end position="126"/>
    </location>
</feature>
<dbReference type="InterPro" id="IPR002716">
    <property type="entry name" value="PIN_dom"/>
</dbReference>
<accession>A0A1F4XIU5</accession>
<dbReference type="Pfam" id="PF01850">
    <property type="entry name" value="PIN"/>
    <property type="match status" value="1"/>
</dbReference>
<sequence>MTKIYLDTCCLNRPFDDQTQERVRLESEAVLAVLSRIERSEWSWAGSDVLTDEIEQTLDTQKLSRAKLLSGFIQENVEIGAREERRAKELQAAGFQLFDALHIACAESAKADVFLSTDDRLLKLAKRLSKRLRIRVENRLVWVEEMI</sequence>
<dbReference type="AlphaFoldDB" id="A0A1F4XIU5"/>
<evidence type="ECO:0000313" key="3">
    <source>
        <dbReference type="Proteomes" id="UP000177614"/>
    </source>
</evidence>
<reference evidence="2 3" key="1">
    <citation type="journal article" date="2016" name="Nat. Commun.">
        <title>Thousands of microbial genomes shed light on interconnected biogeochemical processes in an aquifer system.</title>
        <authorList>
            <person name="Anantharaman K."/>
            <person name="Brown C.T."/>
            <person name="Hug L.A."/>
            <person name="Sharon I."/>
            <person name="Castelle C.J."/>
            <person name="Probst A.J."/>
            <person name="Thomas B.C."/>
            <person name="Singh A."/>
            <person name="Wilkins M.J."/>
            <person name="Karaoz U."/>
            <person name="Brodie E.L."/>
            <person name="Williams K.H."/>
            <person name="Hubbard S.S."/>
            <person name="Banfield J.F."/>
        </authorList>
    </citation>
    <scope>NUCLEOTIDE SEQUENCE [LARGE SCALE GENOMIC DNA]</scope>
</reference>
<organism evidence="2 3">
    <name type="scientific">Candidatus Abawacabacteria bacterium RBG_16_42_10</name>
    <dbReference type="NCBI Taxonomy" id="1817814"/>
    <lineage>
        <taxon>Bacteria</taxon>
        <taxon>Candidatus Abawacaibacteriota</taxon>
    </lineage>
</organism>
<dbReference type="STRING" id="1817814.A2V81_03915"/>
<name>A0A1F4XIU5_9BACT</name>
<comment type="caution">
    <text evidence="2">The sequence shown here is derived from an EMBL/GenBank/DDBJ whole genome shotgun (WGS) entry which is preliminary data.</text>
</comment>
<dbReference type="InterPro" id="IPR029060">
    <property type="entry name" value="PIN-like_dom_sf"/>
</dbReference>
<dbReference type="Proteomes" id="UP000177614">
    <property type="component" value="Unassembled WGS sequence"/>
</dbReference>
<gene>
    <name evidence="2" type="ORF">A2V81_03915</name>
</gene>
<evidence type="ECO:0000313" key="2">
    <source>
        <dbReference type="EMBL" id="OGC81539.1"/>
    </source>
</evidence>
<dbReference type="EMBL" id="MEWR01000024">
    <property type="protein sequence ID" value="OGC81539.1"/>
    <property type="molecule type" value="Genomic_DNA"/>
</dbReference>
<evidence type="ECO:0000259" key="1">
    <source>
        <dbReference type="Pfam" id="PF01850"/>
    </source>
</evidence>